<dbReference type="AlphaFoldDB" id="A0A840PPR5"/>
<dbReference type="Proteomes" id="UP000578449">
    <property type="component" value="Unassembled WGS sequence"/>
</dbReference>
<evidence type="ECO:0000256" key="2">
    <source>
        <dbReference type="SAM" id="Phobius"/>
    </source>
</evidence>
<keyword evidence="2" id="KW-1133">Transmembrane helix</keyword>
<evidence type="ECO:0008006" key="5">
    <source>
        <dbReference type="Google" id="ProtNLM"/>
    </source>
</evidence>
<reference evidence="3 4" key="1">
    <citation type="submission" date="2020-08" db="EMBL/GenBank/DDBJ databases">
        <title>Genomic Encyclopedia of Type Strains, Phase IV (KMG-IV): sequencing the most valuable type-strain genomes for metagenomic binning, comparative biology and taxonomic classification.</title>
        <authorList>
            <person name="Goeker M."/>
        </authorList>
    </citation>
    <scope>NUCLEOTIDE SEQUENCE [LARGE SCALE GENOMIC DNA]</scope>
    <source>
        <strain evidence="3 4">DSM 45615</strain>
    </source>
</reference>
<evidence type="ECO:0000256" key="1">
    <source>
        <dbReference type="SAM" id="MobiDB-lite"/>
    </source>
</evidence>
<sequence>MSRSPFDEEKEVHDMTDRMLAQLRPAALDELTEDAYQRRRAADLHRAFETPREPAARRVVRRPMLLITGTAAAAAGLAAAVIIVPSLGGGGQTAVPGPGATSRAPAETTESTGTTTIDARGFLLAAAETAAKEPATTGRWWYTRDRTFQRLSVDPVASEKELRKQVRERGPDKIDKQEILEKSKLPYAAFITSTDELWRARAQGDANRSTRRNDPKVTFGSPADEEKWKAAGSPKLVENTKPRTYDAPERVLSIANPALNMRNVDELPTSPEALERKLRGLFDARPQSSGSEDFAGYLWQTGVDLLSAPITPGTKAALYRVMADEPGITAEGTATDSMGRTGAVLTVLGPDDRDRPDKIRYRLLIDPETADLLQYEVIEVDDDSPLLRVTLQEAGWVNKLGKRP</sequence>
<feature type="region of interest" description="Disordered" evidence="1">
    <location>
        <begin position="91"/>
        <end position="116"/>
    </location>
</feature>
<evidence type="ECO:0000313" key="4">
    <source>
        <dbReference type="Proteomes" id="UP000578449"/>
    </source>
</evidence>
<evidence type="ECO:0000313" key="3">
    <source>
        <dbReference type="EMBL" id="MBB5139730.1"/>
    </source>
</evidence>
<keyword evidence="4" id="KW-1185">Reference proteome</keyword>
<dbReference type="InterPro" id="IPR047789">
    <property type="entry name" value="CU044_5270-like"/>
</dbReference>
<gene>
    <name evidence="3" type="ORF">HNP84_009494</name>
</gene>
<protein>
    <recommendedName>
        <fullName evidence="5">CU044_5270 family protein</fullName>
    </recommendedName>
</protein>
<feature type="compositionally biased region" description="Low complexity" evidence="1">
    <location>
        <begin position="93"/>
        <end position="116"/>
    </location>
</feature>
<organism evidence="3 4">
    <name type="scientific">Thermocatellispora tengchongensis</name>
    <dbReference type="NCBI Taxonomy" id="1073253"/>
    <lineage>
        <taxon>Bacteria</taxon>
        <taxon>Bacillati</taxon>
        <taxon>Actinomycetota</taxon>
        <taxon>Actinomycetes</taxon>
        <taxon>Streptosporangiales</taxon>
        <taxon>Streptosporangiaceae</taxon>
        <taxon>Thermocatellispora</taxon>
    </lineage>
</organism>
<dbReference type="RefSeq" id="WP_185056548.1">
    <property type="nucleotide sequence ID" value="NZ_BAABIX010000034.1"/>
</dbReference>
<dbReference type="EMBL" id="JACHGN010000032">
    <property type="protein sequence ID" value="MBB5139730.1"/>
    <property type="molecule type" value="Genomic_DNA"/>
</dbReference>
<accession>A0A840PPR5</accession>
<keyword evidence="2" id="KW-0812">Transmembrane</keyword>
<name>A0A840PPR5_9ACTN</name>
<proteinExistence type="predicted"/>
<dbReference type="NCBIfam" id="NF038083">
    <property type="entry name" value="CU044_5270_fam"/>
    <property type="match status" value="1"/>
</dbReference>
<feature type="transmembrane region" description="Helical" evidence="2">
    <location>
        <begin position="64"/>
        <end position="84"/>
    </location>
</feature>
<keyword evidence="2" id="KW-0472">Membrane</keyword>
<comment type="caution">
    <text evidence="3">The sequence shown here is derived from an EMBL/GenBank/DDBJ whole genome shotgun (WGS) entry which is preliminary data.</text>
</comment>
<feature type="region of interest" description="Disordered" evidence="1">
    <location>
        <begin position="202"/>
        <end position="229"/>
    </location>
</feature>